<feature type="transmembrane region" description="Helical" evidence="7">
    <location>
        <begin position="101"/>
        <end position="120"/>
    </location>
</feature>
<accession>A0A1Y4LKE6</accession>
<keyword evidence="10" id="KW-1185">Reference proteome</keyword>
<comment type="similarity">
    <text evidence="7">Belongs to the binding-protein-dependent transport system permease family.</text>
</comment>
<organism evidence="9 10">
    <name type="scientific">Faecalitalea cylindroides</name>
    <dbReference type="NCBI Taxonomy" id="39483"/>
    <lineage>
        <taxon>Bacteria</taxon>
        <taxon>Bacillati</taxon>
        <taxon>Bacillota</taxon>
        <taxon>Erysipelotrichia</taxon>
        <taxon>Erysipelotrichales</taxon>
        <taxon>Erysipelotrichaceae</taxon>
        <taxon>Faecalitalea</taxon>
    </lineage>
</organism>
<evidence type="ECO:0000256" key="4">
    <source>
        <dbReference type="ARBA" id="ARBA00022692"/>
    </source>
</evidence>
<evidence type="ECO:0000256" key="5">
    <source>
        <dbReference type="ARBA" id="ARBA00022989"/>
    </source>
</evidence>
<feature type="transmembrane region" description="Helical" evidence="7">
    <location>
        <begin position="251"/>
        <end position="273"/>
    </location>
</feature>
<dbReference type="AlphaFoldDB" id="A0A1Y4LKE6"/>
<dbReference type="SUPFAM" id="SSF161098">
    <property type="entry name" value="MetI-like"/>
    <property type="match status" value="1"/>
</dbReference>
<protein>
    <submittedName>
        <fullName evidence="9">Diguanylate cyclase</fullName>
    </submittedName>
</protein>
<dbReference type="InterPro" id="IPR000515">
    <property type="entry name" value="MetI-like"/>
</dbReference>
<keyword evidence="3" id="KW-1003">Cell membrane</keyword>
<evidence type="ECO:0000313" key="9">
    <source>
        <dbReference type="EMBL" id="OUP57174.1"/>
    </source>
</evidence>
<evidence type="ECO:0000256" key="6">
    <source>
        <dbReference type="ARBA" id="ARBA00023136"/>
    </source>
</evidence>
<dbReference type="InterPro" id="IPR045621">
    <property type="entry name" value="BPD_transp_1_N"/>
</dbReference>
<dbReference type="CDD" id="cd06261">
    <property type="entry name" value="TM_PBP2"/>
    <property type="match status" value="1"/>
</dbReference>
<dbReference type="Pfam" id="PF00528">
    <property type="entry name" value="BPD_transp_1"/>
    <property type="match status" value="1"/>
</dbReference>
<feature type="domain" description="ABC transmembrane type-1" evidence="8">
    <location>
        <begin position="97"/>
        <end position="312"/>
    </location>
</feature>
<dbReference type="PANTHER" id="PTHR30465">
    <property type="entry name" value="INNER MEMBRANE ABC TRANSPORTER"/>
    <property type="match status" value="1"/>
</dbReference>
<keyword evidence="4 7" id="KW-0812">Transmembrane</keyword>
<sequence length="327" mass="36467">MVKYIVKRVLTMIPVLLVISMVIFATVKAMPGDEVTAYFGPGARVTEERRQEVREQLGLDKSKPEQYVRWLGRFVTGDLGQSVTLRKPVASIIGNYVWNTFYLNVVSLIVALIFAIPIGIRQAVKKGSAFDNFWTVFSLLGTSVPTFFFALLLIYYVALNIPGMPINGMRDPMLSSFGYVNIFQEISDVAVHSILPVIVLAFSTFASFSRYVRNAMIDVINMDYIRTARSKGLKEKVIIYKHAFKNAQIPLVTLLGLYIPSLFSGAVILETVFVWPGIGNVLINAITQRDTSLVMACLVFSAILMLIGNLLSDVCYSLVDPRIKVDE</sequence>
<evidence type="ECO:0000256" key="2">
    <source>
        <dbReference type="ARBA" id="ARBA00022448"/>
    </source>
</evidence>
<keyword evidence="5 7" id="KW-1133">Transmembrane helix</keyword>
<dbReference type="RefSeq" id="WP_087159100.1">
    <property type="nucleotide sequence ID" value="NZ_NFKM01000022.1"/>
</dbReference>
<name>A0A1Y4LKE6_9FIRM</name>
<keyword evidence="6 7" id="KW-0472">Membrane</keyword>
<evidence type="ECO:0000256" key="1">
    <source>
        <dbReference type="ARBA" id="ARBA00004651"/>
    </source>
</evidence>
<feature type="transmembrane region" description="Helical" evidence="7">
    <location>
        <begin position="189"/>
        <end position="208"/>
    </location>
</feature>
<evidence type="ECO:0000259" key="8">
    <source>
        <dbReference type="PROSITE" id="PS50928"/>
    </source>
</evidence>
<reference evidence="10" key="1">
    <citation type="submission" date="2017-04" db="EMBL/GenBank/DDBJ databases">
        <title>Function of individual gut microbiota members based on whole genome sequencing of pure cultures obtained from chicken caecum.</title>
        <authorList>
            <person name="Medvecky M."/>
            <person name="Cejkova D."/>
            <person name="Polansky O."/>
            <person name="Karasova D."/>
            <person name="Kubasova T."/>
            <person name="Cizek A."/>
            <person name="Rychlik I."/>
        </authorList>
    </citation>
    <scope>NUCLEOTIDE SEQUENCE [LARGE SCALE GENOMIC DNA]</scope>
    <source>
        <strain evidence="10">An178</strain>
    </source>
</reference>
<dbReference type="InterPro" id="IPR035906">
    <property type="entry name" value="MetI-like_sf"/>
</dbReference>
<evidence type="ECO:0000256" key="3">
    <source>
        <dbReference type="ARBA" id="ARBA00022475"/>
    </source>
</evidence>
<feature type="transmembrane region" description="Helical" evidence="7">
    <location>
        <begin position="293"/>
        <end position="319"/>
    </location>
</feature>
<proteinExistence type="inferred from homology"/>
<dbReference type="Gene3D" id="1.10.3720.10">
    <property type="entry name" value="MetI-like"/>
    <property type="match status" value="1"/>
</dbReference>
<dbReference type="PANTHER" id="PTHR30465:SF0">
    <property type="entry name" value="OLIGOPEPTIDE TRANSPORT SYSTEM PERMEASE PROTEIN APPB"/>
    <property type="match status" value="1"/>
</dbReference>
<keyword evidence="2 7" id="KW-0813">Transport</keyword>
<feature type="transmembrane region" description="Helical" evidence="7">
    <location>
        <begin position="9"/>
        <end position="27"/>
    </location>
</feature>
<dbReference type="EMBL" id="NFKM01000022">
    <property type="protein sequence ID" value="OUP57174.1"/>
    <property type="molecule type" value="Genomic_DNA"/>
</dbReference>
<comment type="subcellular location">
    <subcellularLocation>
        <location evidence="1 7">Cell membrane</location>
        <topology evidence="1 7">Multi-pass membrane protein</topology>
    </subcellularLocation>
</comment>
<evidence type="ECO:0000256" key="7">
    <source>
        <dbReference type="RuleBase" id="RU363032"/>
    </source>
</evidence>
<gene>
    <name evidence="9" type="ORF">B5F14_09235</name>
</gene>
<dbReference type="Proteomes" id="UP000195447">
    <property type="component" value="Unassembled WGS sequence"/>
</dbReference>
<dbReference type="GO" id="GO:0005886">
    <property type="term" value="C:plasma membrane"/>
    <property type="evidence" value="ECO:0007669"/>
    <property type="project" value="UniProtKB-SubCell"/>
</dbReference>
<dbReference type="PROSITE" id="PS50928">
    <property type="entry name" value="ABC_TM1"/>
    <property type="match status" value="1"/>
</dbReference>
<evidence type="ECO:0000313" key="10">
    <source>
        <dbReference type="Proteomes" id="UP000195447"/>
    </source>
</evidence>
<comment type="caution">
    <text evidence="9">The sequence shown here is derived from an EMBL/GenBank/DDBJ whole genome shotgun (WGS) entry which is preliminary data.</text>
</comment>
<dbReference type="Pfam" id="PF19300">
    <property type="entry name" value="BPD_transp_1_N"/>
    <property type="match status" value="1"/>
</dbReference>
<feature type="transmembrane region" description="Helical" evidence="7">
    <location>
        <begin position="132"/>
        <end position="158"/>
    </location>
</feature>
<dbReference type="GO" id="GO:0055085">
    <property type="term" value="P:transmembrane transport"/>
    <property type="evidence" value="ECO:0007669"/>
    <property type="project" value="InterPro"/>
</dbReference>